<accession>A0A0F5PJS4</accession>
<reference evidence="3" key="3">
    <citation type="submission" date="2015-02" db="EMBL/GenBank/DDBJ databases">
        <title>Genome analysis of three genomes within the thermophilic hydrogenogenic bacterial species Caldanaerobacter subterraneus.</title>
        <authorList>
            <person name="Sant'Anna F.H."/>
            <person name="Lebedinsky A."/>
            <person name="Sokolova T."/>
            <person name="Robb F.T."/>
            <person name="Gonzalez J.M."/>
        </authorList>
    </citation>
    <scope>NUCLEOTIDE SEQUENCE [LARGE SCALE GENOMIC DNA]</scope>
    <source>
        <strain evidence="3">DSM 12653</strain>
    </source>
</reference>
<evidence type="ECO:0000256" key="1">
    <source>
        <dbReference type="SAM" id="Phobius"/>
    </source>
</evidence>
<keyword evidence="1" id="KW-0812">Transmembrane</keyword>
<gene>
    <name evidence="2" type="ORF">CDSM653_02089</name>
</gene>
<reference evidence="2 3" key="1">
    <citation type="submission" date="2008-07" db="EMBL/GenBank/DDBJ databases">
        <authorList>
            <person name="Gonzalez J."/>
            <person name="Sokolova T."/>
            <person name="Ferriera S."/>
            <person name="Johnson J."/>
            <person name="Kravitz S."/>
            <person name="Beeson K."/>
            <person name="Sutton G."/>
            <person name="Rogers Y.-H."/>
            <person name="Friedman R."/>
            <person name="Frazier M."/>
            <person name="Venter J.C."/>
        </authorList>
    </citation>
    <scope>NUCLEOTIDE SEQUENCE [LARGE SCALE GENOMIC DNA]</scope>
    <source>
        <strain evidence="2 3">DSM 12653</strain>
    </source>
</reference>
<reference evidence="2 3" key="2">
    <citation type="journal article" date="2015" name="BMC Genomics">
        <title>Analysis of three genomes within the thermophilic bacterial species Caldanaerobacter subterraneus with a focus on carbon monoxide dehydrogenase evolution and hydrolase diversity.</title>
        <authorList>
            <person name="Sant'Anna F.H."/>
            <person name="Lebedinsky A.V."/>
            <person name="Sokolova T.G."/>
            <person name="Robb F.T."/>
            <person name="Gonzalez J.M."/>
        </authorList>
    </citation>
    <scope>NUCLEOTIDE SEQUENCE [LARGE SCALE GENOMIC DNA]</scope>
    <source>
        <strain evidence="2 3">DSM 12653</strain>
    </source>
</reference>
<comment type="caution">
    <text evidence="2">The sequence shown here is derived from an EMBL/GenBank/DDBJ whole genome shotgun (WGS) entry which is preliminary data.</text>
</comment>
<protein>
    <submittedName>
        <fullName evidence="2">Uncharacterized protein</fullName>
    </submittedName>
</protein>
<proteinExistence type="predicted"/>
<dbReference type="Pfam" id="PF07009">
    <property type="entry name" value="NusG_II"/>
    <property type="match status" value="1"/>
</dbReference>
<evidence type="ECO:0000313" key="3">
    <source>
        <dbReference type="Proteomes" id="UP000010146"/>
    </source>
</evidence>
<sequence length="126" mass="14204">MKKGDIFIILFVAVLSVGLLVFYRISATQQYHHKYAVIMIDGKVYKKVSLDDVNHKEEIPIVTKQGKNILLVKNGGVQVIHAECPDKICMKEGFIDKPGQSIVCLPFRIVVEIRGDKSVEVDEVTY</sequence>
<dbReference type="Gene3D" id="2.60.320.10">
    <property type="entry name" value="N-utilization substance G protein NusG, insert domain"/>
    <property type="match status" value="1"/>
</dbReference>
<dbReference type="InterPro" id="IPR038690">
    <property type="entry name" value="NusG_2_sf"/>
</dbReference>
<dbReference type="Proteomes" id="UP000010146">
    <property type="component" value="Unassembled WGS sequence"/>
</dbReference>
<dbReference type="AlphaFoldDB" id="A0A0F5PJS4"/>
<organism evidence="2 3">
    <name type="scientific">Caldanaerobacter subterraneus subsp. pacificus DSM 12653</name>
    <dbReference type="NCBI Taxonomy" id="391606"/>
    <lineage>
        <taxon>Bacteria</taxon>
        <taxon>Bacillati</taxon>
        <taxon>Bacillota</taxon>
        <taxon>Clostridia</taxon>
        <taxon>Thermoanaerobacterales</taxon>
        <taxon>Thermoanaerobacteraceae</taxon>
        <taxon>Caldanaerobacter</taxon>
    </lineage>
</organism>
<dbReference type="CDD" id="cd09911">
    <property type="entry name" value="Lin0431_like"/>
    <property type="match status" value="1"/>
</dbReference>
<dbReference type="RefSeq" id="WP_011026501.1">
    <property type="nucleotide sequence ID" value="NZ_ABXP02000112.1"/>
</dbReference>
<keyword evidence="1" id="KW-0472">Membrane</keyword>
<feature type="transmembrane region" description="Helical" evidence="1">
    <location>
        <begin position="6"/>
        <end position="25"/>
    </location>
</feature>
<dbReference type="SUPFAM" id="SSF82004">
    <property type="entry name" value="N-utilization substance G protein NusG, insert domain"/>
    <property type="match status" value="1"/>
</dbReference>
<dbReference type="EMBL" id="ABXP02000112">
    <property type="protein sequence ID" value="KKC28917.1"/>
    <property type="molecule type" value="Genomic_DNA"/>
</dbReference>
<keyword evidence="1" id="KW-1133">Transmembrane helix</keyword>
<evidence type="ECO:0000313" key="2">
    <source>
        <dbReference type="EMBL" id="KKC28917.1"/>
    </source>
</evidence>
<name>A0A0F5PJS4_9THEO</name>